<reference evidence="1 2" key="1">
    <citation type="submission" date="2016-06" db="EMBL/GenBank/DDBJ databases">
        <title>Complete genome sequence of a saline-alkali tolerant type strain Dietzia timorensis ID05-A0528T.</title>
        <authorList>
            <person name="Wu X."/>
        </authorList>
    </citation>
    <scope>NUCLEOTIDE SEQUENCE [LARGE SCALE GENOMIC DNA]</scope>
    <source>
        <strain evidence="1 2">ID05-A0528</strain>
    </source>
</reference>
<dbReference type="SUPFAM" id="SSF46785">
    <property type="entry name" value="Winged helix' DNA-binding domain"/>
    <property type="match status" value="1"/>
</dbReference>
<dbReference type="Gene3D" id="1.10.10.10">
    <property type="entry name" value="Winged helix-like DNA-binding domain superfamily/Winged helix DNA-binding domain"/>
    <property type="match status" value="1"/>
</dbReference>
<evidence type="ECO:0000313" key="2">
    <source>
        <dbReference type="Proteomes" id="UP000186104"/>
    </source>
</evidence>
<dbReference type="InterPro" id="IPR036390">
    <property type="entry name" value="WH_DNA-bd_sf"/>
</dbReference>
<dbReference type="Proteomes" id="UP000186104">
    <property type="component" value="Chromosome"/>
</dbReference>
<gene>
    <name evidence="1" type="ORF">BJL86_0886</name>
</gene>
<proteinExistence type="predicted"/>
<dbReference type="EMBL" id="CP015961">
    <property type="protein sequence ID" value="ANI91680.1"/>
    <property type="molecule type" value="Genomic_DNA"/>
</dbReference>
<dbReference type="AlphaFoldDB" id="A0A173LM79"/>
<name>A0A173LM79_9ACTN</name>
<evidence type="ECO:0000313" key="1">
    <source>
        <dbReference type="EMBL" id="ANI91680.1"/>
    </source>
</evidence>
<accession>A0A173LM79</accession>
<keyword evidence="2" id="KW-1185">Reference proteome</keyword>
<sequence length="144" mass="16236">MSRGIGKTQRRILDFVNAGDEPSTISEISESLEIPPRQIRTAVQSLHERGLVFAGKGWRGDFREPAISWRYTPEKIDDLDRQTVVAFKGLPWPGKPGKVAPGWGTFVAVEHRMPTGVQLYVHPTREVERIRELHRKIAAIWAGA</sequence>
<dbReference type="RefSeq" id="WP_067475158.1">
    <property type="nucleotide sequence ID" value="NZ_CP015961.1"/>
</dbReference>
<dbReference type="InterPro" id="IPR036388">
    <property type="entry name" value="WH-like_DNA-bd_sf"/>
</dbReference>
<protein>
    <submittedName>
        <fullName evidence="1">Uncharacterized protein</fullName>
    </submittedName>
</protein>
<dbReference type="KEGG" id="dtm:BJL86_0886"/>
<organism evidence="1 2">
    <name type="scientific">Dietzia timorensis</name>
    <dbReference type="NCBI Taxonomy" id="499555"/>
    <lineage>
        <taxon>Bacteria</taxon>
        <taxon>Bacillati</taxon>
        <taxon>Actinomycetota</taxon>
        <taxon>Actinomycetes</taxon>
        <taxon>Mycobacteriales</taxon>
        <taxon>Dietziaceae</taxon>
        <taxon>Dietzia</taxon>
    </lineage>
</organism>